<dbReference type="EMBL" id="CAIIXF020000004">
    <property type="protein sequence ID" value="CAH1780632.1"/>
    <property type="molecule type" value="Genomic_DNA"/>
</dbReference>
<evidence type="ECO:0000313" key="2">
    <source>
        <dbReference type="Proteomes" id="UP000749559"/>
    </source>
</evidence>
<keyword evidence="2" id="KW-1185">Reference proteome</keyword>
<organism evidence="1 2">
    <name type="scientific">Owenia fusiformis</name>
    <name type="common">Polychaete worm</name>
    <dbReference type="NCBI Taxonomy" id="6347"/>
    <lineage>
        <taxon>Eukaryota</taxon>
        <taxon>Metazoa</taxon>
        <taxon>Spiralia</taxon>
        <taxon>Lophotrochozoa</taxon>
        <taxon>Annelida</taxon>
        <taxon>Polychaeta</taxon>
        <taxon>Sedentaria</taxon>
        <taxon>Canalipalpata</taxon>
        <taxon>Sabellida</taxon>
        <taxon>Oweniida</taxon>
        <taxon>Oweniidae</taxon>
        <taxon>Owenia</taxon>
    </lineage>
</organism>
<gene>
    <name evidence="1" type="ORF">OFUS_LOCUS7298</name>
</gene>
<accession>A0A8J1Y198</accession>
<proteinExistence type="predicted"/>
<evidence type="ECO:0000313" key="1">
    <source>
        <dbReference type="EMBL" id="CAH1780632.1"/>
    </source>
</evidence>
<reference evidence="1" key="1">
    <citation type="submission" date="2022-03" db="EMBL/GenBank/DDBJ databases">
        <authorList>
            <person name="Martin C."/>
        </authorList>
    </citation>
    <scope>NUCLEOTIDE SEQUENCE</scope>
</reference>
<dbReference type="AlphaFoldDB" id="A0A8J1Y198"/>
<name>A0A8J1Y198_OWEFU</name>
<dbReference type="Proteomes" id="UP000749559">
    <property type="component" value="Unassembled WGS sequence"/>
</dbReference>
<protein>
    <submittedName>
        <fullName evidence="1">Uncharacterized protein</fullName>
    </submittedName>
</protein>
<comment type="caution">
    <text evidence="1">The sequence shown here is derived from an EMBL/GenBank/DDBJ whole genome shotgun (WGS) entry which is preliminary data.</text>
</comment>
<sequence length="229" mass="25504">MCCKQFLWKSGGWKICAIVCVILGLYVFTAGIIWKILFRENIIMSIILIIGIVILMCSCFAGCNHPKTVATPENICERQTERQTQIPVENPNDAVVESTNDLNVNGQFVPPPYNISTAHPATHTNIQSAPPIERRGLGYDTRALPQPPDYNALSFIYGPPPQYDSDNPAFRDNVTTHTDTINPSITQTDMRGLEYRIVELAQSTGCDASPPAYYPLQRAETPTYDNCHI</sequence>